<accession>A0AAW3BT88</accession>
<name>A0AAW3BT88_9TRYP</name>
<evidence type="ECO:0000313" key="2">
    <source>
        <dbReference type="Proteomes" id="UP001501274"/>
    </source>
</evidence>
<dbReference type="EMBL" id="JBAMZN010000022">
    <property type="protein sequence ID" value="KAL0525278.1"/>
    <property type="molecule type" value="Genomic_DNA"/>
</dbReference>
<reference evidence="1 2" key="1">
    <citation type="submission" date="2024-02" db="EMBL/GenBank/DDBJ databases">
        <title>FIRST GENOME SEQUENCES OF Leishmania (Viannia) shawi, Leishmania (Viannia) lindenbergi AND Leishmania (Viannia) utingensis.</title>
        <authorList>
            <person name="Resadore F."/>
            <person name="Custodio M.G.F."/>
            <person name="Boite M.C."/>
            <person name="Cupolillo E."/>
            <person name="Ferreira G.E.M."/>
        </authorList>
    </citation>
    <scope>NUCLEOTIDE SEQUENCE [LARGE SCALE GENOMIC DNA]</scope>
    <source>
        <strain evidence="1 2">MDAS/BR/1979/M5533</strain>
    </source>
</reference>
<protein>
    <submittedName>
        <fullName evidence="1">Uncharacterized protein</fullName>
    </submittedName>
</protein>
<proteinExistence type="predicted"/>
<evidence type="ECO:0000313" key="1">
    <source>
        <dbReference type="EMBL" id="KAL0525278.1"/>
    </source>
</evidence>
<organism evidence="1 2">
    <name type="scientific">Leishmania naiffi</name>
    <dbReference type="NCBI Taxonomy" id="5678"/>
    <lineage>
        <taxon>Eukaryota</taxon>
        <taxon>Discoba</taxon>
        <taxon>Euglenozoa</taxon>
        <taxon>Kinetoplastea</taxon>
        <taxon>Metakinetoplastina</taxon>
        <taxon>Trypanosomatida</taxon>
        <taxon>Trypanosomatidae</taxon>
        <taxon>Leishmaniinae</taxon>
        <taxon>Leishmania</taxon>
        <taxon>Leishmania naiffi species complex</taxon>
    </lineage>
</organism>
<feature type="non-terminal residue" evidence="1">
    <location>
        <position position="1"/>
    </location>
</feature>
<gene>
    <name evidence="1" type="ORF">Q4I28_003496</name>
</gene>
<sequence>NFVVQALIGVVTNPMEFKRVEDRLRPALVGCQFAAKIEGKMKAKRPHSQLHQVREEPRTVPCRAYHDAEPRVAYDKACLLTRPAAMPAGERPMSASARHFRHFPYELPQFVAVPCSVIGRSASGILYGSPSAARRYMQQQLQRQVPSQ</sequence>
<dbReference type="AlphaFoldDB" id="A0AAW3BT88"/>
<comment type="caution">
    <text evidence="1">The sequence shown here is derived from an EMBL/GenBank/DDBJ whole genome shotgun (WGS) entry which is preliminary data.</text>
</comment>
<dbReference type="Proteomes" id="UP001501274">
    <property type="component" value="Unassembled WGS sequence"/>
</dbReference>
<keyword evidence="2" id="KW-1185">Reference proteome</keyword>